<keyword evidence="2" id="KW-0647">Proteasome</keyword>
<dbReference type="SUPFAM" id="SSF46785">
    <property type="entry name" value="Winged helix' DNA-binding domain"/>
    <property type="match status" value="1"/>
</dbReference>
<gene>
    <name evidence="2" type="ORF">M153_1750004703</name>
</gene>
<reference evidence="2 3" key="1">
    <citation type="submission" date="2015-07" db="EMBL/GenBank/DDBJ databases">
        <title>The genome of Pseudoloma neurophilia, a relevant intracellular parasite of the zebrafish.</title>
        <authorList>
            <person name="Ndikumana S."/>
            <person name="Pelin A."/>
            <person name="Sanders J."/>
            <person name="Corradi N."/>
        </authorList>
    </citation>
    <scope>NUCLEOTIDE SEQUENCE [LARGE SCALE GENOMIC DNA]</scope>
    <source>
        <strain evidence="2 3">MK1</strain>
    </source>
</reference>
<dbReference type="InterPro" id="IPR000717">
    <property type="entry name" value="PCI_dom"/>
</dbReference>
<dbReference type="Proteomes" id="UP000051530">
    <property type="component" value="Unassembled WGS sequence"/>
</dbReference>
<dbReference type="PROSITE" id="PS50250">
    <property type="entry name" value="PCI"/>
    <property type="match status" value="1"/>
</dbReference>
<dbReference type="GO" id="GO:0043161">
    <property type="term" value="P:proteasome-mediated ubiquitin-dependent protein catabolic process"/>
    <property type="evidence" value="ECO:0007669"/>
    <property type="project" value="TreeGrafter"/>
</dbReference>
<dbReference type="PANTHER" id="PTHR14145">
    <property type="entry name" value="26S PROTESOME SUBUNIT 6"/>
    <property type="match status" value="1"/>
</dbReference>
<sequence length="359" mass="42278">MESEFLVPSLELLTLVKDAPQNDKKLKEYLIENEMGHLYKKLCENGSLADEKSVYEKIIKKNDEKLKEIESVQDTEKKRNLNYDRMVHLGKIGNLDELARLNESPTVNTSVKMDVYLYEIRTGLILRNSALISDRINKGLALIEKNCDWDRRNKFKVYQGLIHMLKYEYKQAADLFTSTLATFQCNELFSFEEFIKYTIFCSVIAYDRKQLQEKILKSTDILEMRNNCKTAFDLVQTIQSCYYVSIFKKLVEFCEENTTDLFIGDKLAFFINEVKIRSYNQLLESYSSIRIQSMAETFCVSEEYLENDLNHFIVNERLYCMIDKIDKMVLVRECERTFSDKMSDLSNQVLNYVEKQTNK</sequence>
<dbReference type="Gene3D" id="1.25.40.570">
    <property type="match status" value="1"/>
</dbReference>
<dbReference type="InterPro" id="IPR019585">
    <property type="entry name" value="Rpn7/CSN1"/>
</dbReference>
<dbReference type="EMBL" id="LGUB01000043">
    <property type="protein sequence ID" value="KRH94666.1"/>
    <property type="molecule type" value="Genomic_DNA"/>
</dbReference>
<dbReference type="Pfam" id="PF01399">
    <property type="entry name" value="PCI"/>
    <property type="match status" value="1"/>
</dbReference>
<protein>
    <submittedName>
        <fullName evidence="2">26S proteasome regulatory complex, subunit RPN7/PSMD6</fullName>
    </submittedName>
</protein>
<name>A0A0R0LZQ3_9MICR</name>
<evidence type="ECO:0000313" key="3">
    <source>
        <dbReference type="Proteomes" id="UP000051530"/>
    </source>
</evidence>
<dbReference type="OrthoDB" id="1452at2759"/>
<dbReference type="PANTHER" id="PTHR14145:SF1">
    <property type="entry name" value="26S PROTEASOME NON-ATPASE REGULATORY SUBUNIT 6"/>
    <property type="match status" value="1"/>
</dbReference>
<proteinExistence type="predicted"/>
<dbReference type="VEuPathDB" id="MicrosporidiaDB:M153_1750004703"/>
<dbReference type="InterPro" id="IPR045135">
    <property type="entry name" value="Rpn7_N"/>
</dbReference>
<dbReference type="Pfam" id="PF10602">
    <property type="entry name" value="RPN7"/>
    <property type="match status" value="1"/>
</dbReference>
<dbReference type="GO" id="GO:0000502">
    <property type="term" value="C:proteasome complex"/>
    <property type="evidence" value="ECO:0007669"/>
    <property type="project" value="UniProtKB-KW"/>
</dbReference>
<dbReference type="SMART" id="SM00088">
    <property type="entry name" value="PINT"/>
    <property type="match status" value="1"/>
</dbReference>
<evidence type="ECO:0000259" key="1">
    <source>
        <dbReference type="PROSITE" id="PS50250"/>
    </source>
</evidence>
<comment type="caution">
    <text evidence="2">The sequence shown here is derived from an EMBL/GenBank/DDBJ whole genome shotgun (WGS) entry which is preliminary data.</text>
</comment>
<accession>A0A0R0LZQ3</accession>
<feature type="domain" description="PCI" evidence="1">
    <location>
        <begin position="168"/>
        <end position="336"/>
    </location>
</feature>
<organism evidence="2 3">
    <name type="scientific">Pseudoloma neurophilia</name>
    <dbReference type="NCBI Taxonomy" id="146866"/>
    <lineage>
        <taxon>Eukaryota</taxon>
        <taxon>Fungi</taxon>
        <taxon>Fungi incertae sedis</taxon>
        <taxon>Microsporidia</taxon>
        <taxon>Pseudoloma</taxon>
    </lineage>
</organism>
<evidence type="ECO:0000313" key="2">
    <source>
        <dbReference type="EMBL" id="KRH94666.1"/>
    </source>
</evidence>
<dbReference type="InterPro" id="IPR036390">
    <property type="entry name" value="WH_DNA-bd_sf"/>
</dbReference>
<keyword evidence="3" id="KW-1185">Reference proteome</keyword>
<dbReference type="AlphaFoldDB" id="A0A0R0LZQ3"/>